<accession>A0A1G9IX94</accession>
<evidence type="ECO:0000259" key="4">
    <source>
        <dbReference type="Pfam" id="PF16490"/>
    </source>
</evidence>
<dbReference type="PROSITE" id="PS51257">
    <property type="entry name" value="PROKAR_LIPOPROTEIN"/>
    <property type="match status" value="1"/>
</dbReference>
<dbReference type="EMBL" id="FNGS01000001">
    <property type="protein sequence ID" value="SDL29899.1"/>
    <property type="molecule type" value="Genomic_DNA"/>
</dbReference>
<dbReference type="InterPro" id="IPR036291">
    <property type="entry name" value="NAD(P)-bd_dom_sf"/>
</dbReference>
<evidence type="ECO:0000256" key="2">
    <source>
        <dbReference type="SAM" id="SignalP"/>
    </source>
</evidence>
<keyword evidence="6" id="KW-1185">Reference proteome</keyword>
<sequence length="457" mass="51455">MRKKALTVAAFLALGAMITSCHQPETTTGKSLRLIVLEPGHFHAALVQKFRHDELDSVVHVYATEGPEVKDYLAKIEKFNARAENPTHWEEKVYTGPDFLEKMLSEKQGNVVVLAGNNQKKTDFIKKSVDAGLNVLSDKPMAIDEAGFGVLQSAFESAEKNRVLLYDIMTERYEITNTLQRELALLPELFGTLQKGTPEDPAVMKESVHHFFKYVAGEPLIRPAWFFDTRQQGEGIVDVTTHLVDLIQWSCFPDQVLDYKKDIQITKAAHSATQIRPSQFKLVTKKDSYPDFLHKDVKDSVLSVYANGTIDYALKGVHARVSVIWNFQAPEGTGDTHYSVMKGTKARLVIRQGKEQKFKPVLYIEAVEKSPAYGQAVAEAFKKVQARYPGIDLKADANGWQVVIDPKYDTGHESHFSQVADKYMGFLKEGKLPAWEVPNMIAKYYTTTQALKLARKE</sequence>
<organism evidence="5 6">
    <name type="scientific">Siphonobacter aquaeclarae</name>
    <dbReference type="NCBI Taxonomy" id="563176"/>
    <lineage>
        <taxon>Bacteria</taxon>
        <taxon>Pseudomonadati</taxon>
        <taxon>Bacteroidota</taxon>
        <taxon>Cytophagia</taxon>
        <taxon>Cytophagales</taxon>
        <taxon>Cytophagaceae</taxon>
        <taxon>Siphonobacter</taxon>
    </lineage>
</organism>
<dbReference type="OrthoDB" id="9785257at2"/>
<dbReference type="PANTHER" id="PTHR43818:SF11">
    <property type="entry name" value="BCDNA.GH03377"/>
    <property type="match status" value="1"/>
</dbReference>
<dbReference type="STRING" id="563176.SAMN04488090_0663"/>
<dbReference type="InterPro" id="IPR050463">
    <property type="entry name" value="Gfo/Idh/MocA_oxidrdct_glycsds"/>
</dbReference>
<evidence type="ECO:0000259" key="3">
    <source>
        <dbReference type="Pfam" id="PF01408"/>
    </source>
</evidence>
<feature type="signal peptide" evidence="2">
    <location>
        <begin position="1"/>
        <end position="22"/>
    </location>
</feature>
<protein>
    <submittedName>
        <fullName evidence="5">Oxidoreductase family, NAD-binding Rossmann fold</fullName>
    </submittedName>
</protein>
<dbReference type="Pfam" id="PF01408">
    <property type="entry name" value="GFO_IDH_MocA"/>
    <property type="match status" value="1"/>
</dbReference>
<dbReference type="Gene3D" id="3.40.50.720">
    <property type="entry name" value="NAD(P)-binding Rossmann-like Domain"/>
    <property type="match status" value="1"/>
</dbReference>
<proteinExistence type="predicted"/>
<feature type="domain" description="Gfo/Idh/MocA-like oxidoreductase N-terminal" evidence="3">
    <location>
        <begin position="43"/>
        <end position="152"/>
    </location>
</feature>
<dbReference type="SUPFAM" id="SSF51735">
    <property type="entry name" value="NAD(P)-binding Rossmann-fold domains"/>
    <property type="match status" value="1"/>
</dbReference>
<dbReference type="RefSeq" id="WP_093197634.1">
    <property type="nucleotide sequence ID" value="NZ_FNGS01000001.1"/>
</dbReference>
<evidence type="ECO:0000256" key="1">
    <source>
        <dbReference type="ARBA" id="ARBA00023002"/>
    </source>
</evidence>
<keyword evidence="2" id="KW-0732">Signal</keyword>
<feature type="chain" id="PRO_5011432808" evidence="2">
    <location>
        <begin position="23"/>
        <end position="457"/>
    </location>
</feature>
<dbReference type="InterPro" id="IPR032459">
    <property type="entry name" value="Oxidoreduct_C"/>
</dbReference>
<keyword evidence="1" id="KW-0560">Oxidoreductase</keyword>
<dbReference type="Proteomes" id="UP000198901">
    <property type="component" value="Unassembled WGS sequence"/>
</dbReference>
<evidence type="ECO:0000313" key="5">
    <source>
        <dbReference type="EMBL" id="SDL29899.1"/>
    </source>
</evidence>
<evidence type="ECO:0000313" key="6">
    <source>
        <dbReference type="Proteomes" id="UP000198901"/>
    </source>
</evidence>
<dbReference type="GO" id="GO:0016491">
    <property type="term" value="F:oxidoreductase activity"/>
    <property type="evidence" value="ECO:0007669"/>
    <property type="project" value="UniProtKB-KW"/>
</dbReference>
<dbReference type="Pfam" id="PF16490">
    <property type="entry name" value="Oxidoreduct_C"/>
    <property type="match status" value="1"/>
</dbReference>
<name>A0A1G9IX94_9BACT</name>
<dbReference type="InterPro" id="IPR000683">
    <property type="entry name" value="Gfo/Idh/MocA-like_OxRdtase_N"/>
</dbReference>
<reference evidence="5 6" key="1">
    <citation type="submission" date="2016-10" db="EMBL/GenBank/DDBJ databases">
        <authorList>
            <person name="de Groot N.N."/>
        </authorList>
    </citation>
    <scope>NUCLEOTIDE SEQUENCE [LARGE SCALE GENOMIC DNA]</scope>
    <source>
        <strain evidence="5 6">DSM 21668</strain>
    </source>
</reference>
<dbReference type="AlphaFoldDB" id="A0A1G9IX94"/>
<feature type="domain" description="Putative oxidoreductase C-terminal" evidence="4">
    <location>
        <begin position="179"/>
        <end position="454"/>
    </location>
</feature>
<gene>
    <name evidence="5" type="ORF">SAMN04488090_0663</name>
</gene>
<dbReference type="PANTHER" id="PTHR43818">
    <property type="entry name" value="BCDNA.GH03377"/>
    <property type="match status" value="1"/>
</dbReference>
<dbReference type="GO" id="GO:0000166">
    <property type="term" value="F:nucleotide binding"/>
    <property type="evidence" value="ECO:0007669"/>
    <property type="project" value="InterPro"/>
</dbReference>